<keyword evidence="2" id="KW-1185">Reference proteome</keyword>
<evidence type="ECO:0008006" key="3">
    <source>
        <dbReference type="Google" id="ProtNLM"/>
    </source>
</evidence>
<dbReference type="EMBL" id="BNEK01000005">
    <property type="protein sequence ID" value="GHJ33760.1"/>
    <property type="molecule type" value="Genomic_DNA"/>
</dbReference>
<dbReference type="RefSeq" id="WP_236259612.1">
    <property type="nucleotide sequence ID" value="NZ_BNEK01000005.1"/>
</dbReference>
<name>A0ABQ3UDS9_STRHY</name>
<dbReference type="Proteomes" id="UP001054854">
    <property type="component" value="Unassembled WGS sequence"/>
</dbReference>
<gene>
    <name evidence="1" type="ORF">TPA0910_81930</name>
</gene>
<evidence type="ECO:0000313" key="2">
    <source>
        <dbReference type="Proteomes" id="UP001054854"/>
    </source>
</evidence>
<evidence type="ECO:0000313" key="1">
    <source>
        <dbReference type="EMBL" id="GHJ33760.1"/>
    </source>
</evidence>
<protein>
    <recommendedName>
        <fullName evidence="3">Translation initiation factor 2</fullName>
    </recommendedName>
</protein>
<proteinExistence type="predicted"/>
<comment type="caution">
    <text evidence="1">The sequence shown here is derived from an EMBL/GenBank/DDBJ whole genome shotgun (WGS) entry which is preliminary data.</text>
</comment>
<accession>A0ABQ3UDS9</accession>
<sequence length="339" mass="38320">MAQRDKFVVGPRTTDCHVFEGDGTRAILEENVHILYERGRRRVELPAVVRRWREETAEREARKEAAGLPHRWNNPRFAVESVEVARTHEREEPVVRMRLCDADYFDFLATSLNLDRPLREGSAETLRTQYLENTDPVTVEPFLSCSFGVNIAVETEPDRKMVFSRRSAQVSGRYTDHWNSSANEGLASIHDAPRDGSRISLHAVARRALREELAIQADDAVELELLAFALDLRNHQWAAFFRAVLRDLTAEDLLTRRSRGVEDKWEHTGHAFVPADPDSVLDFILGRPEEEWTPCAPALFYLALVRGAVIARGGNPSGRLDVEAAELRALARLAPAPNP</sequence>
<reference evidence="1" key="1">
    <citation type="submission" date="2024-05" db="EMBL/GenBank/DDBJ databases">
        <title>Whole genome shotgun sequence of Streptomyces hygroscopicus NBRC 113678.</title>
        <authorList>
            <person name="Komaki H."/>
            <person name="Tamura T."/>
        </authorList>
    </citation>
    <scope>NUCLEOTIDE SEQUENCE</scope>
    <source>
        <strain evidence="1">N11-34</strain>
    </source>
</reference>
<organism evidence="1 2">
    <name type="scientific">Streptomyces hygroscopicus</name>
    <dbReference type="NCBI Taxonomy" id="1912"/>
    <lineage>
        <taxon>Bacteria</taxon>
        <taxon>Bacillati</taxon>
        <taxon>Actinomycetota</taxon>
        <taxon>Actinomycetes</taxon>
        <taxon>Kitasatosporales</taxon>
        <taxon>Streptomycetaceae</taxon>
        <taxon>Streptomyces</taxon>
        <taxon>Streptomyces violaceusniger group</taxon>
    </lineage>
</organism>